<dbReference type="PANTHER" id="PTHR43459">
    <property type="entry name" value="ENOYL-COA HYDRATASE"/>
    <property type="match status" value="1"/>
</dbReference>
<accession>A0ABY4ZNT9</accession>
<dbReference type="Pfam" id="PF00378">
    <property type="entry name" value="ECH_1"/>
    <property type="match status" value="1"/>
</dbReference>
<keyword evidence="3" id="KW-1185">Reference proteome</keyword>
<dbReference type="PANTHER" id="PTHR43459:SF1">
    <property type="entry name" value="EG:BACN32G11.4 PROTEIN"/>
    <property type="match status" value="1"/>
</dbReference>
<dbReference type="CDD" id="cd06558">
    <property type="entry name" value="crotonase-like"/>
    <property type="match status" value="1"/>
</dbReference>
<dbReference type="EMBL" id="CP096040">
    <property type="protein sequence ID" value="USQ93687.1"/>
    <property type="molecule type" value="Genomic_DNA"/>
</dbReference>
<dbReference type="Proteomes" id="UP001057520">
    <property type="component" value="Chromosome"/>
</dbReference>
<comment type="similarity">
    <text evidence="1">Belongs to the enoyl-CoA hydratase/isomerase family.</text>
</comment>
<name>A0ABY4ZNT9_9CAUL</name>
<sequence>MTAHGDYQKIRVSTQDGVATVTLADPATLNAASLEIARELIHAFSSIAAGKIEARAVILTGEGRGFCSGANLSGGGAAGRELDVDGKPDAGSALENTYNPLMTLLRDFPLPIVTAVNGPAAGVGCSIALMGDIIVAAESAYFLQAFRRIGLVPDGGSTYLLPRLIGKARAMEMMLLGDKIPAATALQWGLVNRCVPDEELVGAATAIALELARGPAALRSIRKLVWDSLDSDWTGQLHAERKAQKFAGKTEDFLEGVSAFLQKRAAAFKGR</sequence>
<dbReference type="Gene3D" id="3.90.226.10">
    <property type="entry name" value="2-enoyl-CoA Hydratase, Chain A, domain 1"/>
    <property type="match status" value="1"/>
</dbReference>
<dbReference type="NCBIfam" id="NF004635">
    <property type="entry name" value="PRK05981.1"/>
    <property type="match status" value="1"/>
</dbReference>
<evidence type="ECO:0000313" key="3">
    <source>
        <dbReference type="Proteomes" id="UP001057520"/>
    </source>
</evidence>
<dbReference type="InterPro" id="IPR029045">
    <property type="entry name" value="ClpP/crotonase-like_dom_sf"/>
</dbReference>
<evidence type="ECO:0000313" key="2">
    <source>
        <dbReference type="EMBL" id="USQ93687.1"/>
    </source>
</evidence>
<dbReference type="SUPFAM" id="SSF52096">
    <property type="entry name" value="ClpP/crotonase"/>
    <property type="match status" value="1"/>
</dbReference>
<dbReference type="Gene3D" id="1.10.12.10">
    <property type="entry name" value="Lyase 2-enoyl-coa Hydratase, Chain A, domain 2"/>
    <property type="match status" value="1"/>
</dbReference>
<protein>
    <submittedName>
        <fullName evidence="2">Enoyl-CoA hydratase/isomerase</fullName>
    </submittedName>
</protein>
<reference evidence="2 3" key="1">
    <citation type="submission" date="2022-04" db="EMBL/GenBank/DDBJ databases">
        <title>Genome sequence of soybean root-associated Caulobacter segnis RL271.</title>
        <authorList>
            <person name="Longley R."/>
            <person name="Bonito G."/>
            <person name="Trigodet F."/>
            <person name="Crosson S."/>
            <person name="Fiebig A."/>
        </authorList>
    </citation>
    <scope>NUCLEOTIDE SEQUENCE [LARGE SCALE GENOMIC DNA]</scope>
    <source>
        <strain evidence="2 3">RL271</strain>
    </source>
</reference>
<gene>
    <name evidence="2" type="ORF">MZV50_13705</name>
</gene>
<proteinExistence type="inferred from homology"/>
<dbReference type="InterPro" id="IPR014748">
    <property type="entry name" value="Enoyl-CoA_hydra_C"/>
</dbReference>
<organism evidence="2 3">
    <name type="scientific">Caulobacter segnis</name>
    <dbReference type="NCBI Taxonomy" id="88688"/>
    <lineage>
        <taxon>Bacteria</taxon>
        <taxon>Pseudomonadati</taxon>
        <taxon>Pseudomonadota</taxon>
        <taxon>Alphaproteobacteria</taxon>
        <taxon>Caulobacterales</taxon>
        <taxon>Caulobacteraceae</taxon>
        <taxon>Caulobacter</taxon>
    </lineage>
</organism>
<evidence type="ECO:0000256" key="1">
    <source>
        <dbReference type="ARBA" id="ARBA00005254"/>
    </source>
</evidence>
<dbReference type="InterPro" id="IPR001753">
    <property type="entry name" value="Enoyl-CoA_hydra/iso"/>
</dbReference>